<dbReference type="AlphaFoldDB" id="A0A7X3SQW6"/>
<evidence type="ECO:0000313" key="2">
    <source>
        <dbReference type="EMBL" id="MXQ13922.1"/>
    </source>
</evidence>
<sequence length="216" mass="23907">MFPDLTRDDVFRLETRRLWLRWPRLADAQAVVRLAGEKAVADMTARIPHPYHPEQAERFIFGSRRSNANGEGLQLAITPKGKPNSLIGMVGIIPDPDTGKPSLGYWLGIPSWGQGYATEAARALIDAFFAYGDGREVTACARVINPASRRVLEKCGFAYQGAGLSELPARCGLYPVDHFRLDRRTWESLKAWGHTGFVPEPASVEVELDRSISLAS</sequence>
<reference evidence="2 3" key="1">
    <citation type="submission" date="2019-12" db="EMBL/GenBank/DDBJ databases">
        <authorList>
            <person name="Yuan C.-G."/>
        </authorList>
    </citation>
    <scope>NUCLEOTIDE SEQUENCE [LARGE SCALE GENOMIC DNA]</scope>
    <source>
        <strain evidence="2 3">KCTC 23863</strain>
    </source>
</reference>
<dbReference type="PROSITE" id="PS51186">
    <property type="entry name" value="GNAT"/>
    <property type="match status" value="1"/>
</dbReference>
<dbReference type="Gene3D" id="3.40.630.30">
    <property type="match status" value="1"/>
</dbReference>
<accession>A0A7X3SQW6</accession>
<protein>
    <submittedName>
        <fullName evidence="2">GNAT family N-acetyltransferase</fullName>
    </submittedName>
</protein>
<dbReference type="InterPro" id="IPR000182">
    <property type="entry name" value="GNAT_dom"/>
</dbReference>
<dbReference type="OrthoDB" id="9804153at2"/>
<dbReference type="InterPro" id="IPR016181">
    <property type="entry name" value="Acyl_CoA_acyltransferase"/>
</dbReference>
<gene>
    <name evidence="2" type="ORF">GR328_21160</name>
</gene>
<evidence type="ECO:0000313" key="3">
    <source>
        <dbReference type="Proteomes" id="UP000436483"/>
    </source>
</evidence>
<reference evidence="2 3" key="2">
    <citation type="submission" date="2020-01" db="EMBL/GenBank/DDBJ databases">
        <title>Microvirga sp. nov., an arsenate reduction bacterium isolated from Tibet hotspring sediments.</title>
        <authorList>
            <person name="Xian W.-D."/>
            <person name="Li W.-J."/>
        </authorList>
    </citation>
    <scope>NUCLEOTIDE SEQUENCE [LARGE SCALE GENOMIC DNA]</scope>
    <source>
        <strain evidence="2 3">KCTC 23863</strain>
    </source>
</reference>
<feature type="domain" description="N-acetyltransferase" evidence="1">
    <location>
        <begin position="30"/>
        <end position="186"/>
    </location>
</feature>
<evidence type="ECO:0000259" key="1">
    <source>
        <dbReference type="PROSITE" id="PS51186"/>
    </source>
</evidence>
<dbReference type="RefSeq" id="WP_160887364.1">
    <property type="nucleotide sequence ID" value="NZ_WURB01000023.1"/>
</dbReference>
<dbReference type="Proteomes" id="UP000436483">
    <property type="component" value="Unassembled WGS sequence"/>
</dbReference>
<dbReference type="SUPFAM" id="SSF55729">
    <property type="entry name" value="Acyl-CoA N-acyltransferases (Nat)"/>
    <property type="match status" value="1"/>
</dbReference>
<dbReference type="GO" id="GO:0016747">
    <property type="term" value="F:acyltransferase activity, transferring groups other than amino-acyl groups"/>
    <property type="evidence" value="ECO:0007669"/>
    <property type="project" value="InterPro"/>
</dbReference>
<dbReference type="Pfam" id="PF13302">
    <property type="entry name" value="Acetyltransf_3"/>
    <property type="match status" value="1"/>
</dbReference>
<dbReference type="PANTHER" id="PTHR43792">
    <property type="entry name" value="GNAT FAMILY, PUTATIVE (AFU_ORTHOLOGUE AFUA_3G00765)-RELATED-RELATED"/>
    <property type="match status" value="1"/>
</dbReference>
<name>A0A7X3SQW6_9HYPH</name>
<dbReference type="EMBL" id="WURB01000023">
    <property type="protein sequence ID" value="MXQ13922.1"/>
    <property type="molecule type" value="Genomic_DNA"/>
</dbReference>
<proteinExistence type="predicted"/>
<organism evidence="2 3">
    <name type="scientific">Microvirga makkahensis</name>
    <dbReference type="NCBI Taxonomy" id="1128670"/>
    <lineage>
        <taxon>Bacteria</taxon>
        <taxon>Pseudomonadati</taxon>
        <taxon>Pseudomonadota</taxon>
        <taxon>Alphaproteobacteria</taxon>
        <taxon>Hyphomicrobiales</taxon>
        <taxon>Methylobacteriaceae</taxon>
        <taxon>Microvirga</taxon>
    </lineage>
</organism>
<dbReference type="InterPro" id="IPR051531">
    <property type="entry name" value="N-acetyltransferase"/>
</dbReference>
<keyword evidence="3" id="KW-1185">Reference proteome</keyword>
<keyword evidence="2" id="KW-0808">Transferase</keyword>
<comment type="caution">
    <text evidence="2">The sequence shown here is derived from an EMBL/GenBank/DDBJ whole genome shotgun (WGS) entry which is preliminary data.</text>
</comment>